<protein>
    <submittedName>
        <fullName evidence="2">Chemotaxis protein CheW</fullName>
    </submittedName>
</protein>
<dbReference type="GO" id="GO:0007165">
    <property type="term" value="P:signal transduction"/>
    <property type="evidence" value="ECO:0007669"/>
    <property type="project" value="InterPro"/>
</dbReference>
<dbReference type="InterPro" id="IPR039315">
    <property type="entry name" value="CheW"/>
</dbReference>
<dbReference type="Pfam" id="PF01584">
    <property type="entry name" value="CheW"/>
    <property type="match status" value="1"/>
</dbReference>
<evidence type="ECO:0000313" key="3">
    <source>
        <dbReference type="Proteomes" id="UP000252387"/>
    </source>
</evidence>
<keyword evidence="3" id="KW-1185">Reference proteome</keyword>
<dbReference type="SMART" id="SM00260">
    <property type="entry name" value="CheW"/>
    <property type="match status" value="1"/>
</dbReference>
<dbReference type="RefSeq" id="WP_114341414.1">
    <property type="nucleotide sequence ID" value="NZ_QFWQ01000004.1"/>
</dbReference>
<dbReference type="PANTHER" id="PTHR22617:SF23">
    <property type="entry name" value="CHEMOTAXIS PROTEIN CHEW"/>
    <property type="match status" value="1"/>
</dbReference>
<dbReference type="Proteomes" id="UP000252387">
    <property type="component" value="Unassembled WGS sequence"/>
</dbReference>
<evidence type="ECO:0000313" key="2">
    <source>
        <dbReference type="EMBL" id="RCS30404.1"/>
    </source>
</evidence>
<reference evidence="2 3" key="1">
    <citation type="submission" date="2018-05" db="EMBL/GenBank/DDBJ databases">
        <title>Draft genome sequence of Rhodanobacter denitrificans Yn1 isolated from gold copper mine.</title>
        <authorList>
            <person name="Yang N."/>
            <person name="Mazhar H.S."/>
            <person name="Rensing C."/>
        </authorList>
    </citation>
    <scope>NUCLEOTIDE SEQUENCE [LARGE SCALE GENOMIC DNA]</scope>
    <source>
        <strain evidence="2 3">Yn1</strain>
    </source>
</reference>
<dbReference type="InterPro" id="IPR002545">
    <property type="entry name" value="CheW-lke_dom"/>
</dbReference>
<dbReference type="PANTHER" id="PTHR22617">
    <property type="entry name" value="CHEMOTAXIS SENSOR HISTIDINE KINASE-RELATED"/>
    <property type="match status" value="1"/>
</dbReference>
<dbReference type="PROSITE" id="PS50851">
    <property type="entry name" value="CHEW"/>
    <property type="match status" value="1"/>
</dbReference>
<evidence type="ECO:0000259" key="1">
    <source>
        <dbReference type="PROSITE" id="PS50851"/>
    </source>
</evidence>
<dbReference type="AlphaFoldDB" id="A0A368KER0"/>
<accession>A0A368KER0</accession>
<proteinExistence type="predicted"/>
<comment type="caution">
    <text evidence="2">The sequence shown here is derived from an EMBL/GenBank/DDBJ whole genome shotgun (WGS) entry which is preliminary data.</text>
</comment>
<gene>
    <name evidence="2" type="ORF">DEO45_06110</name>
</gene>
<dbReference type="GO" id="GO:0005829">
    <property type="term" value="C:cytosol"/>
    <property type="evidence" value="ECO:0007669"/>
    <property type="project" value="TreeGrafter"/>
</dbReference>
<dbReference type="Gene3D" id="2.30.30.40">
    <property type="entry name" value="SH3 Domains"/>
    <property type="match status" value="1"/>
</dbReference>
<dbReference type="GO" id="GO:0006935">
    <property type="term" value="P:chemotaxis"/>
    <property type="evidence" value="ECO:0007669"/>
    <property type="project" value="InterPro"/>
</dbReference>
<dbReference type="OrthoDB" id="9790406at2"/>
<feature type="domain" description="CheW-like" evidence="1">
    <location>
        <begin position="12"/>
        <end position="154"/>
    </location>
</feature>
<dbReference type="EMBL" id="QFWQ01000004">
    <property type="protein sequence ID" value="RCS30404.1"/>
    <property type="molecule type" value="Genomic_DNA"/>
</dbReference>
<name>A0A368KER0_9GAMM</name>
<organism evidence="2 3">
    <name type="scientific">Rhodanobacter denitrificans</name>
    <dbReference type="NCBI Taxonomy" id="666685"/>
    <lineage>
        <taxon>Bacteria</taxon>
        <taxon>Pseudomonadati</taxon>
        <taxon>Pseudomonadota</taxon>
        <taxon>Gammaproteobacteria</taxon>
        <taxon>Lysobacterales</taxon>
        <taxon>Rhodanobacteraceae</taxon>
        <taxon>Rhodanobacter</taxon>
    </lineage>
</organism>
<sequence length="159" mass="16780">MNATAPTSAAHEQHWLSFRIGAQLYATPLADVSEVIRDGDLTPVPGAAADLLGVRHLRGRIVPVMDGRRRLGLPPSPAADPLTVRIVMLAHAGQQVGLLVDAVGELLGRDGREIAPPPPGRADRRDDPVSGVLAWQGGFVALLDVRRLCRLGGENGDVA</sequence>
<dbReference type="SUPFAM" id="SSF50341">
    <property type="entry name" value="CheW-like"/>
    <property type="match status" value="1"/>
</dbReference>
<dbReference type="InterPro" id="IPR036061">
    <property type="entry name" value="CheW-like_dom_sf"/>
</dbReference>
<dbReference type="Gene3D" id="2.40.50.180">
    <property type="entry name" value="CheA-289, Domain 4"/>
    <property type="match status" value="1"/>
</dbReference>